<dbReference type="RefSeq" id="XP_066081706.1">
    <property type="nucleotide sequence ID" value="XM_066225609.1"/>
</dbReference>
<evidence type="ECO:0000256" key="1">
    <source>
        <dbReference type="SAM" id="MobiDB-lite"/>
    </source>
</evidence>
<organism evidence="2 3">
    <name type="scientific">Kwoniella europaea PYCC6329</name>
    <dbReference type="NCBI Taxonomy" id="1423913"/>
    <lineage>
        <taxon>Eukaryota</taxon>
        <taxon>Fungi</taxon>
        <taxon>Dikarya</taxon>
        <taxon>Basidiomycota</taxon>
        <taxon>Agaricomycotina</taxon>
        <taxon>Tremellomycetes</taxon>
        <taxon>Tremellales</taxon>
        <taxon>Cryptococcaceae</taxon>
        <taxon>Kwoniella</taxon>
    </lineage>
</organism>
<dbReference type="Proteomes" id="UP001358614">
    <property type="component" value="Chromosome 1"/>
</dbReference>
<dbReference type="Gene3D" id="2.60.120.260">
    <property type="entry name" value="Galactose-binding domain-like"/>
    <property type="match status" value="1"/>
</dbReference>
<reference evidence="2 3" key="1">
    <citation type="submission" date="2024-01" db="EMBL/GenBank/DDBJ databases">
        <title>Comparative genomics of Cryptococcus and Kwoniella reveals pathogenesis evolution and contrasting modes of karyotype evolution via chromosome fusion or intercentromeric recombination.</title>
        <authorList>
            <person name="Coelho M.A."/>
            <person name="David-Palma M."/>
            <person name="Shea T."/>
            <person name="Bowers K."/>
            <person name="McGinley-Smith S."/>
            <person name="Mohammad A.W."/>
            <person name="Gnirke A."/>
            <person name="Yurkov A.M."/>
            <person name="Nowrousian M."/>
            <person name="Sun S."/>
            <person name="Cuomo C.A."/>
            <person name="Heitman J."/>
        </authorList>
    </citation>
    <scope>NUCLEOTIDE SEQUENCE [LARGE SCALE GENOMIC DNA]</scope>
    <source>
        <strain evidence="2 3">PYCC6329</strain>
    </source>
</reference>
<evidence type="ECO:0000313" key="3">
    <source>
        <dbReference type="Proteomes" id="UP001358614"/>
    </source>
</evidence>
<dbReference type="GeneID" id="91100599"/>
<feature type="compositionally biased region" description="Low complexity" evidence="1">
    <location>
        <begin position="171"/>
        <end position="198"/>
    </location>
</feature>
<protein>
    <recommendedName>
        <fullName evidence="4">GH16 domain-containing protein</fullName>
    </recommendedName>
</protein>
<name>A0AAX4KCQ4_9TREE</name>
<dbReference type="AlphaFoldDB" id="A0AAX4KCQ4"/>
<feature type="region of interest" description="Disordered" evidence="1">
    <location>
        <begin position="163"/>
        <end position="198"/>
    </location>
</feature>
<keyword evidence="3" id="KW-1185">Reference proteome</keyword>
<proteinExistence type="predicted"/>
<evidence type="ECO:0008006" key="4">
    <source>
        <dbReference type="Google" id="ProtNLM"/>
    </source>
</evidence>
<gene>
    <name evidence="2" type="ORF">V865_001795</name>
</gene>
<dbReference type="KEGG" id="ker:91100599"/>
<sequence length="291" mass="31193">MSDDSNNNNEAPPHTTIDDCDVNWQYMGDTWGTNHTDDPLVGDYHHGTFTSTTIHRASARLCWTGTNAEILGAKRKNHALYTVTVDNGEIEWLNGYSEKAQIQATLYKTSGLEWGNHQITLTNMPKTNMTAKDHIWFDIDYAEIDGWPIDCKDLPENTILPPTGTVAPALSTTYPASNSTSANSTETGTGNSTSSTISSFHTNSTATLTKAPLATSNGTATLVNSTAVISPTTTVMMSSPSSSVQASEVSSNSTTTSSGASSLAHSPISNGIHCQLALIGMMGIYLFKWIF</sequence>
<feature type="region of interest" description="Disordered" evidence="1">
    <location>
        <begin position="237"/>
        <end position="264"/>
    </location>
</feature>
<dbReference type="EMBL" id="CP144089">
    <property type="protein sequence ID" value="WWD03739.1"/>
    <property type="molecule type" value="Genomic_DNA"/>
</dbReference>
<evidence type="ECO:0000313" key="2">
    <source>
        <dbReference type="EMBL" id="WWD03739.1"/>
    </source>
</evidence>
<accession>A0AAX4KCQ4</accession>